<evidence type="ECO:0000259" key="5">
    <source>
        <dbReference type="Pfam" id="PF18313"/>
    </source>
</evidence>
<feature type="region of interest" description="Disordered" evidence="4">
    <location>
        <begin position="141"/>
        <end position="175"/>
    </location>
</feature>
<dbReference type="PANTHER" id="PTHR18919:SF139">
    <property type="entry name" value="THIOLASE-LIKE PROTEIN TYPE 1 ADDITIONAL C-TERMINAL DOMAIN-CONTAINING PROTEIN"/>
    <property type="match status" value="1"/>
</dbReference>
<dbReference type="EMBL" id="JBHLYQ010000030">
    <property type="protein sequence ID" value="MFC0081426.1"/>
    <property type="molecule type" value="Genomic_DNA"/>
</dbReference>
<dbReference type="PANTHER" id="PTHR18919">
    <property type="entry name" value="ACETYL-COA C-ACYLTRANSFERASE"/>
    <property type="match status" value="1"/>
</dbReference>
<name>A0ABV6C159_9ACTN</name>
<dbReference type="RefSeq" id="WP_377788655.1">
    <property type="nucleotide sequence ID" value="NZ_JBHLYQ010000030.1"/>
</dbReference>
<comment type="caution">
    <text evidence="6">The sequence shown here is derived from an EMBL/GenBank/DDBJ whole genome shotgun (WGS) entry which is preliminary data.</text>
</comment>
<keyword evidence="3" id="KW-0012">Acyltransferase</keyword>
<accession>A0ABV6C159</accession>
<dbReference type="SUPFAM" id="SSF53901">
    <property type="entry name" value="Thiolase-like"/>
    <property type="match status" value="1"/>
</dbReference>
<keyword evidence="2" id="KW-0808">Transferase</keyword>
<gene>
    <name evidence="6" type="ORF">ACFFRE_04570</name>
</gene>
<feature type="domain" description="Thiolase-like protein type 1 additional C-terminal" evidence="5">
    <location>
        <begin position="430"/>
        <end position="497"/>
    </location>
</feature>
<dbReference type="InterPro" id="IPR016039">
    <property type="entry name" value="Thiolase-like"/>
</dbReference>
<evidence type="ECO:0000313" key="7">
    <source>
        <dbReference type="Proteomes" id="UP001589788"/>
    </source>
</evidence>
<evidence type="ECO:0000256" key="1">
    <source>
        <dbReference type="ARBA" id="ARBA00010982"/>
    </source>
</evidence>
<sequence>MALDPRTPVLVGAAQVTNRPGAPRVGGLTPRDGLEVPPGVEPVELAALAAQAAFEDTGAGARLRGALGSLRMVRPLSWHYRNAPLLLAQRLGLAPSELVQSTIGGNSPVALTLAAAEAIAAGQHDVVLVAGAECTASRLAHRRAHDGAEPPWTTQGPDTPEPRLHGVDRPGSSEEELAVGLGLPIHVYPLFEEALRAAAQRDQATHQQLVGQLWARFSTVAARHPFAWDPAPRSAEQLITPGPANRLIATPYTRHLVAYDRVDQAAALVLCSLDTARAAGVPEDRWVFPLAGAEATDHWFVSERPELHRSPAIAACGQALFAHLGLGVDDLAHFDLYSCFPSAVQIAASELGLDPFDPRRDLTVTGGLTFFGGPLNDYAAHGLVTMAHRLRQHPGDLGLVSGLGWFVTKHALSIWSTRPPERPFALLHPQQHVDQLPRQPQAPNYQGPATIEVATVVHDRQGRPERAVAAVRTPTGQRAWAQSTHPEVLAGLLQTDPLRQPCHVQPGRELRLA</sequence>
<dbReference type="Pfam" id="PF18313">
    <property type="entry name" value="TLP1_add_C"/>
    <property type="match status" value="1"/>
</dbReference>
<dbReference type="Gene3D" id="3.40.47.10">
    <property type="match status" value="1"/>
</dbReference>
<organism evidence="6 7">
    <name type="scientific">Aciditerrimonas ferrireducens</name>
    <dbReference type="NCBI Taxonomy" id="667306"/>
    <lineage>
        <taxon>Bacteria</taxon>
        <taxon>Bacillati</taxon>
        <taxon>Actinomycetota</taxon>
        <taxon>Acidimicrobiia</taxon>
        <taxon>Acidimicrobiales</taxon>
        <taxon>Acidimicrobiaceae</taxon>
        <taxon>Aciditerrimonas</taxon>
    </lineage>
</organism>
<dbReference type="Proteomes" id="UP001589788">
    <property type="component" value="Unassembled WGS sequence"/>
</dbReference>
<evidence type="ECO:0000256" key="4">
    <source>
        <dbReference type="SAM" id="MobiDB-lite"/>
    </source>
</evidence>
<evidence type="ECO:0000256" key="2">
    <source>
        <dbReference type="ARBA" id="ARBA00022679"/>
    </source>
</evidence>
<evidence type="ECO:0000313" key="6">
    <source>
        <dbReference type="EMBL" id="MFC0081426.1"/>
    </source>
</evidence>
<comment type="similarity">
    <text evidence="1">Belongs to the thiolase-like superfamily. Thiolase family.</text>
</comment>
<reference evidence="6 7" key="1">
    <citation type="submission" date="2024-09" db="EMBL/GenBank/DDBJ databases">
        <authorList>
            <person name="Sun Q."/>
            <person name="Mori K."/>
        </authorList>
    </citation>
    <scope>NUCLEOTIDE SEQUENCE [LARGE SCALE GENOMIC DNA]</scope>
    <source>
        <strain evidence="6 7">JCM 15389</strain>
    </source>
</reference>
<dbReference type="Gene3D" id="2.40.50.840">
    <property type="match status" value="1"/>
</dbReference>
<feature type="compositionally biased region" description="Basic and acidic residues" evidence="4">
    <location>
        <begin position="160"/>
        <end position="172"/>
    </location>
</feature>
<dbReference type="InterPro" id="IPR040771">
    <property type="entry name" value="TLP1_add_C"/>
</dbReference>
<keyword evidence="7" id="KW-1185">Reference proteome</keyword>
<proteinExistence type="inferred from homology"/>
<protein>
    <submittedName>
        <fullName evidence="6">Acetyl-CoA acetyltransferase</fullName>
    </submittedName>
</protein>
<evidence type="ECO:0000256" key="3">
    <source>
        <dbReference type="ARBA" id="ARBA00023315"/>
    </source>
</evidence>